<sequence length="173" mass="18663">MIGDGFMNFISFLANFNQQDHSKITAVKTKFNQELNPLLLFPLFKQIGQDITFYGPIDFSVGANISLADNIIVDLDVDFKDYASISIGKNTFIGPNVTFNTLIEDPKSNIACAPIKIENDVKIGGHVTIQAGVTIHEHAVIGAGSVVTSDVPAFSFFAGNPAKKISSSTRHSS</sequence>
<dbReference type="GO" id="GO:0008374">
    <property type="term" value="F:O-acyltransferase activity"/>
    <property type="evidence" value="ECO:0007669"/>
    <property type="project" value="TreeGrafter"/>
</dbReference>
<keyword evidence="2" id="KW-0808">Transferase</keyword>
<keyword evidence="4" id="KW-1185">Reference proteome</keyword>
<evidence type="ECO:0008006" key="5">
    <source>
        <dbReference type="Google" id="ProtNLM"/>
    </source>
</evidence>
<dbReference type="Pfam" id="PF00132">
    <property type="entry name" value="Hexapep"/>
    <property type="match status" value="1"/>
</dbReference>
<name>A0A0R1WHV0_9LACO</name>
<comment type="caution">
    <text evidence="3">The sequence shown here is derived from an EMBL/GenBank/DDBJ whole genome shotgun (WGS) entry which is preliminary data.</text>
</comment>
<evidence type="ECO:0000313" key="3">
    <source>
        <dbReference type="EMBL" id="KRM17415.1"/>
    </source>
</evidence>
<gene>
    <name evidence="3" type="ORF">FC40_GL001187</name>
</gene>
<dbReference type="PANTHER" id="PTHR23416:SF23">
    <property type="entry name" value="ACETYLTRANSFERASE C18B11.09C-RELATED"/>
    <property type="match status" value="1"/>
</dbReference>
<dbReference type="InterPro" id="IPR001451">
    <property type="entry name" value="Hexapep"/>
</dbReference>
<dbReference type="AlphaFoldDB" id="A0A0R1WHV0"/>
<evidence type="ECO:0000256" key="1">
    <source>
        <dbReference type="ARBA" id="ARBA00007274"/>
    </source>
</evidence>
<evidence type="ECO:0000313" key="4">
    <source>
        <dbReference type="Proteomes" id="UP000051054"/>
    </source>
</evidence>
<dbReference type="Gene3D" id="2.160.10.10">
    <property type="entry name" value="Hexapeptide repeat proteins"/>
    <property type="match status" value="1"/>
</dbReference>
<accession>A0A0R1WHV0</accession>
<reference evidence="3 4" key="1">
    <citation type="journal article" date="2015" name="Genome Announc.">
        <title>Expanding the biotechnology potential of lactobacilli through comparative genomics of 213 strains and associated genera.</title>
        <authorList>
            <person name="Sun Z."/>
            <person name="Harris H.M."/>
            <person name="McCann A."/>
            <person name="Guo C."/>
            <person name="Argimon S."/>
            <person name="Zhang W."/>
            <person name="Yang X."/>
            <person name="Jeffery I.B."/>
            <person name="Cooney J.C."/>
            <person name="Kagawa T.F."/>
            <person name="Liu W."/>
            <person name="Song Y."/>
            <person name="Salvetti E."/>
            <person name="Wrobel A."/>
            <person name="Rasinkangas P."/>
            <person name="Parkhill J."/>
            <person name="Rea M.C."/>
            <person name="O'Sullivan O."/>
            <person name="Ritari J."/>
            <person name="Douillard F.P."/>
            <person name="Paul Ross R."/>
            <person name="Yang R."/>
            <person name="Briner A.E."/>
            <person name="Felis G.E."/>
            <person name="de Vos W.M."/>
            <person name="Barrangou R."/>
            <person name="Klaenhammer T.R."/>
            <person name="Caufield P.W."/>
            <person name="Cui Y."/>
            <person name="Zhang H."/>
            <person name="O'Toole P.W."/>
        </authorList>
    </citation>
    <scope>NUCLEOTIDE SEQUENCE [LARGE SCALE GENOMIC DNA]</scope>
    <source>
        <strain evidence="3 4">DSM 18933</strain>
    </source>
</reference>
<dbReference type="InterPro" id="IPR011004">
    <property type="entry name" value="Trimer_LpxA-like_sf"/>
</dbReference>
<comment type="similarity">
    <text evidence="1">Belongs to the transferase hexapeptide repeat family.</text>
</comment>
<dbReference type="Proteomes" id="UP000051054">
    <property type="component" value="Unassembled WGS sequence"/>
</dbReference>
<protein>
    <recommendedName>
        <fullName evidence="5">Acetyltransferase</fullName>
    </recommendedName>
</protein>
<dbReference type="PANTHER" id="PTHR23416">
    <property type="entry name" value="SIALIC ACID SYNTHASE-RELATED"/>
    <property type="match status" value="1"/>
</dbReference>
<dbReference type="PATRIC" id="fig|1423755.3.peg.1252"/>
<dbReference type="EMBL" id="AZGD01000106">
    <property type="protein sequence ID" value="KRM17415.1"/>
    <property type="molecule type" value="Genomic_DNA"/>
</dbReference>
<dbReference type="eggNOG" id="COG0110">
    <property type="taxonomic scope" value="Bacteria"/>
</dbReference>
<evidence type="ECO:0000256" key="2">
    <source>
        <dbReference type="ARBA" id="ARBA00022679"/>
    </source>
</evidence>
<dbReference type="GO" id="GO:0005829">
    <property type="term" value="C:cytosol"/>
    <property type="evidence" value="ECO:0007669"/>
    <property type="project" value="TreeGrafter"/>
</dbReference>
<dbReference type="SUPFAM" id="SSF51161">
    <property type="entry name" value="Trimeric LpxA-like enzymes"/>
    <property type="match status" value="1"/>
</dbReference>
<dbReference type="InterPro" id="IPR051159">
    <property type="entry name" value="Hexapeptide_acetyltransf"/>
</dbReference>
<dbReference type="STRING" id="1423755.FC40_GL001187"/>
<proteinExistence type="inferred from homology"/>
<organism evidence="3 4">
    <name type="scientific">Ligilactobacillus hayakitensis DSM 18933 = JCM 14209</name>
    <dbReference type="NCBI Taxonomy" id="1423755"/>
    <lineage>
        <taxon>Bacteria</taxon>
        <taxon>Bacillati</taxon>
        <taxon>Bacillota</taxon>
        <taxon>Bacilli</taxon>
        <taxon>Lactobacillales</taxon>
        <taxon>Lactobacillaceae</taxon>
        <taxon>Ligilactobacillus</taxon>
    </lineage>
</organism>